<dbReference type="PRINTS" id="PR00463">
    <property type="entry name" value="EP450I"/>
</dbReference>
<keyword evidence="8" id="KW-0472">Membrane</keyword>
<keyword evidence="4 7" id="KW-0560">Oxidoreductase</keyword>
<dbReference type="Gene3D" id="1.10.630.10">
    <property type="entry name" value="Cytochrome P450"/>
    <property type="match status" value="1"/>
</dbReference>
<feature type="transmembrane region" description="Helical" evidence="8">
    <location>
        <begin position="12"/>
        <end position="35"/>
    </location>
</feature>
<comment type="cofactor">
    <cofactor evidence="1">
        <name>heme</name>
        <dbReference type="ChEBI" id="CHEBI:30413"/>
    </cofactor>
</comment>
<dbReference type="InterPro" id="IPR017972">
    <property type="entry name" value="Cyt_P450_CS"/>
</dbReference>
<evidence type="ECO:0000256" key="5">
    <source>
        <dbReference type="ARBA" id="ARBA00023004"/>
    </source>
</evidence>
<keyword evidence="8" id="KW-1133">Transmembrane helix</keyword>
<comment type="similarity">
    <text evidence="2 7">Belongs to the cytochrome P450 family.</text>
</comment>
<reference evidence="9 10" key="1">
    <citation type="submission" date="2024-06" db="EMBL/GenBank/DDBJ databases">
        <title>Complete genome of Phlyctema vagabunda strain 19-DSS-EL-015.</title>
        <authorList>
            <person name="Fiorenzani C."/>
        </authorList>
    </citation>
    <scope>NUCLEOTIDE SEQUENCE [LARGE SCALE GENOMIC DNA]</scope>
    <source>
        <strain evidence="9 10">19-DSS-EL-015</strain>
    </source>
</reference>
<dbReference type="CDD" id="cd11062">
    <property type="entry name" value="CYP58-like"/>
    <property type="match status" value="1"/>
</dbReference>
<dbReference type="SUPFAM" id="SSF48264">
    <property type="entry name" value="Cytochrome P450"/>
    <property type="match status" value="1"/>
</dbReference>
<proteinExistence type="inferred from homology"/>
<comment type="caution">
    <text evidence="9">The sequence shown here is derived from an EMBL/GenBank/DDBJ whole genome shotgun (WGS) entry which is preliminary data.</text>
</comment>
<evidence type="ECO:0000256" key="1">
    <source>
        <dbReference type="ARBA" id="ARBA00001971"/>
    </source>
</evidence>
<protein>
    <recommendedName>
        <fullName evidence="11">Cytochrome P450</fullName>
    </recommendedName>
</protein>
<dbReference type="PRINTS" id="PR00385">
    <property type="entry name" value="P450"/>
</dbReference>
<dbReference type="PANTHER" id="PTHR24305">
    <property type="entry name" value="CYTOCHROME P450"/>
    <property type="match status" value="1"/>
</dbReference>
<evidence type="ECO:0000256" key="7">
    <source>
        <dbReference type="RuleBase" id="RU000461"/>
    </source>
</evidence>
<dbReference type="Pfam" id="PF00067">
    <property type="entry name" value="p450"/>
    <property type="match status" value="1"/>
</dbReference>
<name>A0ABR4PA43_9HELO</name>
<evidence type="ECO:0000256" key="6">
    <source>
        <dbReference type="ARBA" id="ARBA00023033"/>
    </source>
</evidence>
<evidence type="ECO:0000256" key="8">
    <source>
        <dbReference type="SAM" id="Phobius"/>
    </source>
</evidence>
<dbReference type="InterPro" id="IPR001128">
    <property type="entry name" value="Cyt_P450"/>
</dbReference>
<keyword evidence="3 7" id="KW-0479">Metal-binding</keyword>
<dbReference type="Proteomes" id="UP001629113">
    <property type="component" value="Unassembled WGS sequence"/>
</dbReference>
<evidence type="ECO:0000313" key="9">
    <source>
        <dbReference type="EMBL" id="KAL3419946.1"/>
    </source>
</evidence>
<evidence type="ECO:0000256" key="3">
    <source>
        <dbReference type="ARBA" id="ARBA00022723"/>
    </source>
</evidence>
<dbReference type="PROSITE" id="PS00086">
    <property type="entry name" value="CYTOCHROME_P450"/>
    <property type="match status" value="1"/>
</dbReference>
<dbReference type="EMBL" id="JBFCZG010000007">
    <property type="protein sequence ID" value="KAL3419946.1"/>
    <property type="molecule type" value="Genomic_DNA"/>
</dbReference>
<sequence length="521" mass="59943">MFLEIYLSIKPYIGWLAIISFATYLTGLSIYRLYFHPLSKFPGPKIAAITQWYEVYFDVYLRGQYQFHIRELHKQYGPILRISPFEIHINDSAFIDELYAGGGKKRDRWTYVQRAAGFPESSASSGPHELHRMRRAAVAPFFSKQSARNLQPVVDGKIDKILDRLRKMRGNYEVFRVEHMCSAYNVVMEYSFGRSEDRLSKPDFDPGYHEAIAAGLPVNFIIRHFYMFLKPVLDLPEWITQHIPMLRIFTREKRVLGAQVQSILDETNTAHTGVSHPTIFHEILSSKLPPHEKTLSRLTQEAQVIVAAGTVTVAWSIAFCMFHLLTTPALLRRLKDELREAIPDPSIPPRLVQIENLPFLKALIQETLRLSYGATHRLARIAQEEDLVYKSPFSSDTWTIPRGTPVSMSALLLHHNEEIFPDSFTFNPSRWLEDGDRLDQYFVPFSKGSRICVGINLAYGELFLFLARVFRVYGSVDVRDDGDEGIFELFETTYRDIETVADHMLPGQRSDSLGVRVMVKE</sequence>
<organism evidence="9 10">
    <name type="scientific">Phlyctema vagabunda</name>
    <dbReference type="NCBI Taxonomy" id="108571"/>
    <lineage>
        <taxon>Eukaryota</taxon>
        <taxon>Fungi</taxon>
        <taxon>Dikarya</taxon>
        <taxon>Ascomycota</taxon>
        <taxon>Pezizomycotina</taxon>
        <taxon>Leotiomycetes</taxon>
        <taxon>Helotiales</taxon>
        <taxon>Dermateaceae</taxon>
        <taxon>Phlyctema</taxon>
    </lineage>
</organism>
<dbReference type="InterPro" id="IPR050121">
    <property type="entry name" value="Cytochrome_P450_monoxygenase"/>
</dbReference>
<keyword evidence="5 7" id="KW-0408">Iron</keyword>
<keyword evidence="8" id="KW-0812">Transmembrane</keyword>
<keyword evidence="10" id="KW-1185">Reference proteome</keyword>
<dbReference type="InterPro" id="IPR002401">
    <property type="entry name" value="Cyt_P450_E_grp-I"/>
</dbReference>
<accession>A0ABR4PA43</accession>
<gene>
    <name evidence="9" type="ORF">PVAG01_08445</name>
</gene>
<evidence type="ECO:0000313" key="10">
    <source>
        <dbReference type="Proteomes" id="UP001629113"/>
    </source>
</evidence>
<feature type="transmembrane region" description="Helical" evidence="8">
    <location>
        <begin position="304"/>
        <end position="325"/>
    </location>
</feature>
<keyword evidence="7" id="KW-0349">Heme</keyword>
<keyword evidence="6 7" id="KW-0503">Monooxygenase</keyword>
<evidence type="ECO:0000256" key="4">
    <source>
        <dbReference type="ARBA" id="ARBA00023002"/>
    </source>
</evidence>
<evidence type="ECO:0000256" key="2">
    <source>
        <dbReference type="ARBA" id="ARBA00010617"/>
    </source>
</evidence>
<dbReference type="PANTHER" id="PTHR24305:SF157">
    <property type="entry name" value="N-ACETYLTRYPTOPHAN 6-HYDROXYLASE IVOC-RELATED"/>
    <property type="match status" value="1"/>
</dbReference>
<evidence type="ECO:0008006" key="11">
    <source>
        <dbReference type="Google" id="ProtNLM"/>
    </source>
</evidence>
<dbReference type="InterPro" id="IPR036396">
    <property type="entry name" value="Cyt_P450_sf"/>
</dbReference>